<proteinExistence type="predicted"/>
<dbReference type="AlphaFoldDB" id="A0A9Q9SL12"/>
<evidence type="ECO:0000313" key="3">
    <source>
        <dbReference type="Proteomes" id="UP000494172"/>
    </source>
</evidence>
<accession>A0A9Q9SL12</accession>
<dbReference type="InterPro" id="IPR022742">
    <property type="entry name" value="Hydrolase_4"/>
</dbReference>
<evidence type="ECO:0000259" key="1">
    <source>
        <dbReference type="Pfam" id="PF12146"/>
    </source>
</evidence>
<organism evidence="2 3">
    <name type="scientific">Burkholderia arboris</name>
    <dbReference type="NCBI Taxonomy" id="488730"/>
    <lineage>
        <taxon>Bacteria</taxon>
        <taxon>Pseudomonadati</taxon>
        <taxon>Pseudomonadota</taxon>
        <taxon>Betaproteobacteria</taxon>
        <taxon>Burkholderiales</taxon>
        <taxon>Burkholderiaceae</taxon>
        <taxon>Burkholderia</taxon>
        <taxon>Burkholderia cepacia complex</taxon>
    </lineage>
</organism>
<dbReference type="PANTHER" id="PTHR11614">
    <property type="entry name" value="PHOSPHOLIPASE-RELATED"/>
    <property type="match status" value="1"/>
</dbReference>
<reference evidence="2 3" key="1">
    <citation type="submission" date="2019-09" db="EMBL/GenBank/DDBJ databases">
        <authorList>
            <person name="Depoorter E."/>
        </authorList>
    </citation>
    <scope>NUCLEOTIDE SEQUENCE [LARGE SCALE GENOMIC DNA]</scope>
    <source>
        <strain evidence="2">LMG 24066</strain>
    </source>
</reference>
<dbReference type="Gene3D" id="3.40.50.1820">
    <property type="entry name" value="alpha/beta hydrolase"/>
    <property type="match status" value="1"/>
</dbReference>
<dbReference type="InterPro" id="IPR029058">
    <property type="entry name" value="AB_hydrolase_fold"/>
</dbReference>
<dbReference type="Proteomes" id="UP000494172">
    <property type="component" value="Unassembled WGS sequence"/>
</dbReference>
<gene>
    <name evidence="2" type="ORF">BAR24066_04397</name>
</gene>
<sequence length="368" mass="40490">MLARDEPSCSFSRERDRHFTIIVKTRDTHTLDRLSPENVKRSPDMSPSIDCRYEESSFTSDVDGTRIFLRKWMPVASDGPRAAVQITHGICEHGGRYDGLARHLAARNCVVFALDLRGHGHTAGVAALGQAGLTAWSDMTTDIAQLSRLIGTQYPGLPLIAFGHSMGSALTQSHIQNHGNLLAGAVLCGTMGALPGVDGDTLDQLKAVAHSAEGNHPAMLFGSVLQAFNAPFVAHGQPSTGCEWMTADPAEIQRFLDDELCGKPFSNSMLYSVLEGFHSLWIPEHESRIPVDLPILVIAGTRDPVGENTLSIQSLITRYMRHGHLALAYRFYPGDRHEILNDHDRDLVHQDIDAWLDGVLRRHRHESA</sequence>
<protein>
    <submittedName>
        <fullName evidence="2">Acylglycerol lipase</fullName>
    </submittedName>
</protein>
<dbReference type="SUPFAM" id="SSF53474">
    <property type="entry name" value="alpha/beta-Hydrolases"/>
    <property type="match status" value="1"/>
</dbReference>
<evidence type="ECO:0000313" key="2">
    <source>
        <dbReference type="EMBL" id="VWB92545.1"/>
    </source>
</evidence>
<dbReference type="InterPro" id="IPR051044">
    <property type="entry name" value="MAG_DAG_Lipase"/>
</dbReference>
<feature type="domain" description="Serine aminopeptidase S33" evidence="1">
    <location>
        <begin position="80"/>
        <end position="344"/>
    </location>
</feature>
<dbReference type="EMBL" id="CABVPX010000018">
    <property type="protein sequence ID" value="VWB92545.1"/>
    <property type="molecule type" value="Genomic_DNA"/>
</dbReference>
<dbReference type="Pfam" id="PF12146">
    <property type="entry name" value="Hydrolase_4"/>
    <property type="match status" value="1"/>
</dbReference>
<comment type="caution">
    <text evidence="2">The sequence shown here is derived from an EMBL/GenBank/DDBJ whole genome shotgun (WGS) entry which is preliminary data.</text>
</comment>
<name>A0A9Q9SL12_9BURK</name>